<evidence type="ECO:0000256" key="5">
    <source>
        <dbReference type="ARBA" id="ARBA00023163"/>
    </source>
</evidence>
<reference evidence="10" key="1">
    <citation type="journal article" date="2020" name="Nat. Commun.">
        <title>Genome sequence of the cluster root forming white lupin.</title>
        <authorList>
            <person name="Hufnagel B."/>
            <person name="Marques A."/>
            <person name="Soriano A."/>
            <person name="Marques L."/>
            <person name="Divol F."/>
            <person name="Doumas P."/>
            <person name="Sallet E."/>
            <person name="Mancinotti D."/>
            <person name="Carrere S."/>
            <person name="Marande W."/>
            <person name="Arribat S."/>
            <person name="Keller J."/>
            <person name="Huneau C."/>
            <person name="Blein T."/>
            <person name="Aime D."/>
            <person name="Laguerre M."/>
            <person name="Taylor J."/>
            <person name="Schubert V."/>
            <person name="Nelson M."/>
            <person name="Geu-Flores F."/>
            <person name="Crespi M."/>
            <person name="Gallardo-Guerrero K."/>
            <person name="Delaux P.-M."/>
            <person name="Salse J."/>
            <person name="Berges H."/>
            <person name="Guyot R."/>
            <person name="Gouzy J."/>
            <person name="Peret B."/>
        </authorList>
    </citation>
    <scope>NUCLEOTIDE SEQUENCE [LARGE SCALE GENOMIC DNA]</scope>
    <source>
        <strain evidence="10">cv. Amiga</strain>
    </source>
</reference>
<dbReference type="InterPro" id="IPR017930">
    <property type="entry name" value="Myb_dom"/>
</dbReference>
<dbReference type="SUPFAM" id="SSF46689">
    <property type="entry name" value="Homeodomain-like"/>
    <property type="match status" value="1"/>
</dbReference>
<proteinExistence type="predicted"/>
<organism evidence="9 10">
    <name type="scientific">Lupinus albus</name>
    <name type="common">White lupine</name>
    <name type="synonym">Lupinus termis</name>
    <dbReference type="NCBI Taxonomy" id="3870"/>
    <lineage>
        <taxon>Eukaryota</taxon>
        <taxon>Viridiplantae</taxon>
        <taxon>Streptophyta</taxon>
        <taxon>Embryophyta</taxon>
        <taxon>Tracheophyta</taxon>
        <taxon>Spermatophyta</taxon>
        <taxon>Magnoliopsida</taxon>
        <taxon>eudicotyledons</taxon>
        <taxon>Gunneridae</taxon>
        <taxon>Pentapetalae</taxon>
        <taxon>rosids</taxon>
        <taxon>fabids</taxon>
        <taxon>Fabales</taxon>
        <taxon>Fabaceae</taxon>
        <taxon>Papilionoideae</taxon>
        <taxon>50 kb inversion clade</taxon>
        <taxon>genistoids sensu lato</taxon>
        <taxon>core genistoids</taxon>
        <taxon>Genisteae</taxon>
        <taxon>Lupinus</taxon>
    </lineage>
</organism>
<feature type="domain" description="HTH myb-type" evidence="8">
    <location>
        <begin position="67"/>
        <end position="118"/>
    </location>
</feature>
<name>A0A6A4NTG7_LUPAL</name>
<accession>A0A6A4NTG7</accession>
<feature type="domain" description="Myb-like" evidence="7">
    <location>
        <begin position="71"/>
        <end position="114"/>
    </location>
</feature>
<evidence type="ECO:0000259" key="7">
    <source>
        <dbReference type="PROSITE" id="PS50090"/>
    </source>
</evidence>
<sequence length="320" mass="37030">MERKQSEFDRTNIKKGPWSVEEDEVLLKHVNKYGPRDWSSIRTKGLLHRTGKSCRLRWVNKLRPDLKSGCKFSAEEERVVIELQAEFGNKWAKIATYLEGRTDNDVKNFWSSRRKRLERILKRSSPSKPEKHKGKTPLNQLQVEEVLECSSNQLEENYTSYPASYIVNTEEIKMVHLPDLTKPNYQNQYLENDLNAMDVKATSFHMVPEPSFASSSGYNCHQIPEPQMDFTLFPGCHDLAPEPFDPNFIDIFEVKNCSECVSNQKFVTKLPTLGLEGSCQNTIPNGFFEEFPTEMLDYFEHVPTSAEQKTPKVCTKYKKS</sequence>
<keyword evidence="6" id="KW-0539">Nucleus</keyword>
<feature type="domain" description="HTH myb-type" evidence="8">
    <location>
        <begin position="10"/>
        <end position="66"/>
    </location>
</feature>
<dbReference type="Gene3D" id="1.10.10.60">
    <property type="entry name" value="Homeodomain-like"/>
    <property type="match status" value="2"/>
</dbReference>
<dbReference type="GO" id="GO:0003677">
    <property type="term" value="F:DNA binding"/>
    <property type="evidence" value="ECO:0007669"/>
    <property type="project" value="UniProtKB-KW"/>
</dbReference>
<keyword evidence="5" id="KW-0804">Transcription</keyword>
<evidence type="ECO:0000256" key="4">
    <source>
        <dbReference type="ARBA" id="ARBA00023125"/>
    </source>
</evidence>
<gene>
    <name evidence="9" type="ORF">Lalb_Chr19g0131931</name>
</gene>
<evidence type="ECO:0000313" key="9">
    <source>
        <dbReference type="EMBL" id="KAE9592692.1"/>
    </source>
</evidence>
<dbReference type="FunFam" id="1.10.10.60:FF:000060">
    <property type="entry name" value="MYB transcription factor"/>
    <property type="match status" value="1"/>
</dbReference>
<dbReference type="Proteomes" id="UP000447434">
    <property type="component" value="Chromosome 19"/>
</dbReference>
<dbReference type="OrthoDB" id="2143914at2759"/>
<protein>
    <submittedName>
        <fullName evidence="9">Putative transcription factor MYB-HB-like family</fullName>
    </submittedName>
</protein>
<dbReference type="GO" id="GO:0005634">
    <property type="term" value="C:nucleus"/>
    <property type="evidence" value="ECO:0007669"/>
    <property type="project" value="UniProtKB-SubCell"/>
</dbReference>
<dbReference type="PANTHER" id="PTHR47996">
    <property type="entry name" value="TRANSCRIPTION FACTOR DUO1"/>
    <property type="match status" value="1"/>
</dbReference>
<keyword evidence="3" id="KW-0805">Transcription regulation</keyword>
<dbReference type="PROSITE" id="PS51294">
    <property type="entry name" value="HTH_MYB"/>
    <property type="match status" value="2"/>
</dbReference>
<evidence type="ECO:0000313" key="10">
    <source>
        <dbReference type="Proteomes" id="UP000447434"/>
    </source>
</evidence>
<evidence type="ECO:0000256" key="1">
    <source>
        <dbReference type="ARBA" id="ARBA00004123"/>
    </source>
</evidence>
<comment type="caution">
    <text evidence="9">The sequence shown here is derived from an EMBL/GenBank/DDBJ whole genome shotgun (WGS) entry which is preliminary data.</text>
</comment>
<evidence type="ECO:0000259" key="8">
    <source>
        <dbReference type="PROSITE" id="PS51294"/>
    </source>
</evidence>
<dbReference type="AlphaFoldDB" id="A0A6A4NTG7"/>
<evidence type="ECO:0000256" key="2">
    <source>
        <dbReference type="ARBA" id="ARBA00022737"/>
    </source>
</evidence>
<dbReference type="InterPro" id="IPR009057">
    <property type="entry name" value="Homeodomain-like_sf"/>
</dbReference>
<keyword evidence="2" id="KW-0677">Repeat</keyword>
<dbReference type="InterPro" id="IPR001005">
    <property type="entry name" value="SANT/Myb"/>
</dbReference>
<dbReference type="FunFam" id="1.10.10.60:FF:000351">
    <property type="entry name" value="Transcription factor GAMYB"/>
    <property type="match status" value="1"/>
</dbReference>
<feature type="domain" description="Myb-like" evidence="7">
    <location>
        <begin position="10"/>
        <end position="62"/>
    </location>
</feature>
<dbReference type="InterPro" id="IPR053106">
    <property type="entry name" value="Plant_Male-Germline_Reg_TFs"/>
</dbReference>
<dbReference type="PANTHER" id="PTHR47996:SF1">
    <property type="entry name" value="MYB TRANSCRIPTION FACTOR"/>
    <property type="match status" value="1"/>
</dbReference>
<evidence type="ECO:0000256" key="6">
    <source>
        <dbReference type="ARBA" id="ARBA00023242"/>
    </source>
</evidence>
<dbReference type="PROSITE" id="PS50090">
    <property type="entry name" value="MYB_LIKE"/>
    <property type="match status" value="2"/>
</dbReference>
<dbReference type="SMART" id="SM00717">
    <property type="entry name" value="SANT"/>
    <property type="match status" value="2"/>
</dbReference>
<keyword evidence="4" id="KW-0238">DNA-binding</keyword>
<evidence type="ECO:0000256" key="3">
    <source>
        <dbReference type="ARBA" id="ARBA00023015"/>
    </source>
</evidence>
<dbReference type="Pfam" id="PF00249">
    <property type="entry name" value="Myb_DNA-binding"/>
    <property type="match status" value="2"/>
</dbReference>
<dbReference type="CDD" id="cd00167">
    <property type="entry name" value="SANT"/>
    <property type="match status" value="2"/>
</dbReference>
<comment type="subcellular location">
    <subcellularLocation>
        <location evidence="1">Nucleus</location>
    </subcellularLocation>
</comment>
<keyword evidence="10" id="KW-1185">Reference proteome</keyword>
<dbReference type="EMBL" id="WOCE01000019">
    <property type="protein sequence ID" value="KAE9592692.1"/>
    <property type="molecule type" value="Genomic_DNA"/>
</dbReference>